<feature type="region of interest" description="Disordered" evidence="11">
    <location>
        <begin position="780"/>
        <end position="859"/>
    </location>
</feature>
<evidence type="ECO:0000256" key="9">
    <source>
        <dbReference type="ARBA" id="ARBA00061655"/>
    </source>
</evidence>
<feature type="compositionally biased region" description="Basic and acidic residues" evidence="11">
    <location>
        <begin position="728"/>
        <end position="741"/>
    </location>
</feature>
<dbReference type="InterPro" id="IPR013083">
    <property type="entry name" value="Znf_RING/FYVE/PHD"/>
</dbReference>
<keyword evidence="6" id="KW-0175">Coiled coil</keyword>
<evidence type="ECO:0000313" key="14">
    <source>
        <dbReference type="EMBL" id="AWP07135.1"/>
    </source>
</evidence>
<evidence type="ECO:0000256" key="2">
    <source>
        <dbReference type="ARBA" id="ARBA00022723"/>
    </source>
</evidence>
<feature type="region of interest" description="Disordered" evidence="11">
    <location>
        <begin position="671"/>
        <end position="746"/>
    </location>
</feature>
<dbReference type="GO" id="GO:0045824">
    <property type="term" value="P:negative regulation of innate immune response"/>
    <property type="evidence" value="ECO:0007669"/>
    <property type="project" value="TreeGrafter"/>
</dbReference>
<comment type="similarity">
    <text evidence="9">Belongs to the smoothelin family.</text>
</comment>
<evidence type="ECO:0000259" key="13">
    <source>
        <dbReference type="PROSITE" id="PS50145"/>
    </source>
</evidence>
<feature type="compositionally biased region" description="Polar residues" evidence="11">
    <location>
        <begin position="135"/>
        <end position="153"/>
    </location>
</feature>
<feature type="domain" description="TRAF-type" evidence="13">
    <location>
        <begin position="23"/>
        <end position="93"/>
    </location>
</feature>
<dbReference type="Proteomes" id="UP000246464">
    <property type="component" value="Chromosome 9"/>
</dbReference>
<evidence type="ECO:0000256" key="3">
    <source>
        <dbReference type="ARBA" id="ARBA00022771"/>
    </source>
</evidence>
<dbReference type="InterPro" id="IPR051986">
    <property type="entry name" value="Innate_Immune_Apopt_Reg"/>
</dbReference>
<feature type="domain" description="Calponin-homology (CH)" evidence="12">
    <location>
        <begin position="1347"/>
        <end position="1454"/>
    </location>
</feature>
<keyword evidence="15" id="KW-1185">Reference proteome</keyword>
<keyword evidence="4 10" id="KW-0862">Zinc</keyword>
<protein>
    <recommendedName>
        <fullName evidence="8">TRAF-type zinc finger domain-containing protein 1</fullName>
    </recommendedName>
</protein>
<evidence type="ECO:0000256" key="7">
    <source>
        <dbReference type="ARBA" id="ARBA00037636"/>
    </source>
</evidence>
<feature type="zinc finger region" description="TRAF-type" evidence="10">
    <location>
        <begin position="23"/>
        <end position="93"/>
    </location>
</feature>
<feature type="compositionally biased region" description="Low complexity" evidence="11">
    <location>
        <begin position="1242"/>
        <end position="1261"/>
    </location>
</feature>
<feature type="region of interest" description="Disordered" evidence="11">
    <location>
        <begin position="880"/>
        <end position="1039"/>
    </location>
</feature>
<dbReference type="Pfam" id="PF21366">
    <property type="entry name" value="TRAFD1-XIAF1_ZnF"/>
    <property type="match status" value="1"/>
</dbReference>
<dbReference type="PROSITE" id="PS50145">
    <property type="entry name" value="ZF_TRAF"/>
    <property type="match status" value="1"/>
</dbReference>
<dbReference type="GO" id="GO:0008270">
    <property type="term" value="F:zinc ion binding"/>
    <property type="evidence" value="ECO:0007669"/>
    <property type="project" value="UniProtKB-KW"/>
</dbReference>
<sequence length="1471" mass="162641">MADENTQFCGNCKHDIPEGNFTTHEIHCQRNIALCGVCQEPVPRTELLDHMQQEHTQITCKCGLKIEKNHIDAHQSSECPQRLVPCQYCELELVSSQSKEHEDYCGTRTEPCPHCKSNVMLREQAMHPVLCGSLTPPQERNNSRMSRSPQEPQSPGAWFEAHSIRNIIRAQERGSKNNNISAAEQQAFPSAFDPSVYNTSRTPQSTEDWKNAPPRNAPFSRLLGQADFLNSSSAWPQSNQTHDEDSSGLDYMLALSLQSDGGSVAGGIESNLWSDIWDHKTSNTSVNSALSLPNNNYPHYTSVTSTSSVQDHDQTDAMLPCEFCEVLFPEDDLILHQTGCSPASAFASFSKQPPSPVKEDRMGRNASGLMHSVPDTLASNIPTFPRSVSPASCSPPASPLEGDVVIPCEFCGVALEEAIIFHHQDKCDMRPQTANPLNNITKASIRKPLSPAKYTFEQMSVKHQVVKFNRMRHNLDSFVQQPYSTQRSKHGDLHRAVSLTPPKTETIEVRKKRVWFFLKVNRSSGRVVQVVLVSTGGKQTAASPTSHRGPHSHIQMSVEGFSALDESALRALLDGTVDLDERRLIRSAIRELRRREIEDMEAALASKRFRPTRLKQQEDKENQHSDNLDILSQKLQSIQDIDELTKMLRAAGEYDERKMIRAAIRQIRDEQQQGTVERVKAPGRCLDPESVEPQSSMATGEPEIHSEQENIRSQIRELHGQHTQQNRELQRKGTKASREEMPTSPQVSTCLLCDPELYFLTRLLMGPHVFGWTLGHQSEASVPSHMTDSRTSDQSVSLSSEERGPGEEVEMSGSTCSTDSESESRSQGPTSLQAQSCQDHNVDQEQPDGAILSGSTPEKKDAILEQFNSTNSVRDRMRKFTEPSQSPNVPALKKAPLRNGTGSSGQTNLCRATERFTQTAASVNTSGDSTSHTSAASQSQATPQPRGGASKPLSSASQSQNSMGGTRHPAEKDEHAYSNSKEDRTPGRAAGQQVTQEEEDPDMKTFLTIEIKDGRTTSSSTSSPQGNVVPITNMTPRITPNALGQRADLTLGLRATPFKISSSSLSSGSSIKIETEPAVASEPVLSSGQSAQVACQVPAIPNGSSSDERSGKLTAEQLAAIEDEELLDKMLDESKDFEERKMIRAAMRDLRKRKRDQREKERETRLQELRQQREERSQKSRAGVGAGEVVVKKVEKSADGSTLSQVTKTNRFAQSDDGSRSTRSTVVEASYVQKTDRGTVQSKSYSFTSSTSSSSSNTSKKVGSVFDREDDSSSRSGGGGLAAVERRQAERRKELMRAQTLPKTSAMQARKAMIEKLEKEGGSPANQAVAKVNKVQRSTSFGVPNANSIKQMLLDWCRAKTRSYEHVNIQNFSSSWSNGMAFCALVHHFFPEAFDYDSLSPSNRRHNFEVAFNAAETYANCMPLLEVEDMMIMGSKPDSKCVFTYVQSLVNHLRRHEMKMGRPCDLCSVSA</sequence>
<feature type="region of interest" description="Disordered" evidence="11">
    <location>
        <begin position="131"/>
        <end position="158"/>
    </location>
</feature>
<dbReference type="InterPro" id="IPR049439">
    <property type="entry name" value="TRAFD1-XIAF1_Znf"/>
</dbReference>
<feature type="compositionally biased region" description="Low complexity" evidence="11">
    <location>
        <begin position="1180"/>
        <end position="1189"/>
    </location>
</feature>
<feature type="region of interest" description="Disordered" evidence="11">
    <location>
        <begin position="191"/>
        <end position="217"/>
    </location>
</feature>
<evidence type="ECO:0000256" key="11">
    <source>
        <dbReference type="SAM" id="MobiDB-lite"/>
    </source>
</evidence>
<keyword evidence="5" id="KW-0007">Acetylation</keyword>
<dbReference type="PROSITE" id="PS50021">
    <property type="entry name" value="CH"/>
    <property type="match status" value="1"/>
</dbReference>
<keyword evidence="3 10" id="KW-0863">Zinc-finger</keyword>
<reference evidence="14 15" key="1">
    <citation type="submission" date="2017-12" db="EMBL/GenBank/DDBJ databases">
        <title>Integrating genomic resources of turbot (Scophthalmus maximus) in depth evaluation of genetic and physical mapping variation across individuals.</title>
        <authorList>
            <person name="Martinez P."/>
        </authorList>
    </citation>
    <scope>NUCLEOTIDE SEQUENCE [LARGE SCALE GENOMIC DNA]</scope>
</reference>
<dbReference type="FunFam" id="1.10.418.10:FF:000009">
    <property type="entry name" value="smoothelin isoform X2"/>
    <property type="match status" value="1"/>
</dbReference>
<feature type="region of interest" description="Disordered" evidence="11">
    <location>
        <begin position="1150"/>
        <end position="1228"/>
    </location>
</feature>
<dbReference type="SUPFAM" id="SSF47576">
    <property type="entry name" value="Calponin-homology domain, CH-domain"/>
    <property type="match status" value="1"/>
</dbReference>
<dbReference type="InterPro" id="IPR001293">
    <property type="entry name" value="Znf_TRAF"/>
</dbReference>
<dbReference type="Pfam" id="PF00307">
    <property type="entry name" value="CH"/>
    <property type="match status" value="1"/>
</dbReference>
<dbReference type="GO" id="GO:0005739">
    <property type="term" value="C:mitochondrion"/>
    <property type="evidence" value="ECO:0007669"/>
    <property type="project" value="TreeGrafter"/>
</dbReference>
<evidence type="ECO:0000256" key="1">
    <source>
        <dbReference type="ARBA" id="ARBA00022553"/>
    </source>
</evidence>
<dbReference type="Gene3D" id="3.30.40.10">
    <property type="entry name" value="Zinc/RING finger domain, C3HC4 (zinc finger)"/>
    <property type="match status" value="2"/>
</dbReference>
<evidence type="ECO:0000259" key="12">
    <source>
        <dbReference type="PROSITE" id="PS50021"/>
    </source>
</evidence>
<keyword evidence="2 10" id="KW-0479">Metal-binding</keyword>
<evidence type="ECO:0000256" key="6">
    <source>
        <dbReference type="ARBA" id="ARBA00023054"/>
    </source>
</evidence>
<evidence type="ECO:0000313" key="15">
    <source>
        <dbReference type="Proteomes" id="UP000246464"/>
    </source>
</evidence>
<comment type="function">
    <text evidence="7">Negative feedback regulator that controls excessive innate immune responses. Regulates both Toll-like receptor 4 (TLR4) and DDX58/RIG1-like helicases (RLH) pathways. May inhibit the LTR pathway by direct interaction with TRAF6 and attenuation of NF-kappa-B activation. May negatively regulate the RLH pathway downstream from MAVS and upstream of NF-kappa-B and IRF3.</text>
</comment>
<proteinExistence type="inferred from homology"/>
<organism evidence="14 15">
    <name type="scientific">Scophthalmus maximus</name>
    <name type="common">Turbot</name>
    <name type="synonym">Psetta maxima</name>
    <dbReference type="NCBI Taxonomy" id="52904"/>
    <lineage>
        <taxon>Eukaryota</taxon>
        <taxon>Metazoa</taxon>
        <taxon>Chordata</taxon>
        <taxon>Craniata</taxon>
        <taxon>Vertebrata</taxon>
        <taxon>Euteleostomi</taxon>
        <taxon>Actinopterygii</taxon>
        <taxon>Neopterygii</taxon>
        <taxon>Teleostei</taxon>
        <taxon>Neoteleostei</taxon>
        <taxon>Acanthomorphata</taxon>
        <taxon>Carangaria</taxon>
        <taxon>Pleuronectiformes</taxon>
        <taxon>Pleuronectoidei</taxon>
        <taxon>Scophthalmidae</taxon>
        <taxon>Scophthalmus</taxon>
    </lineage>
</organism>
<dbReference type="Gene3D" id="1.10.418.10">
    <property type="entry name" value="Calponin-like domain"/>
    <property type="match status" value="1"/>
</dbReference>
<gene>
    <name evidence="14" type="ORF">SMAX5B_016545</name>
</gene>
<dbReference type="PANTHER" id="PTHR16295">
    <property type="entry name" value="TRAF-TYPE ZINC FINGER PROTEIN-RELATED"/>
    <property type="match status" value="1"/>
</dbReference>
<feature type="compositionally biased region" description="Low complexity" evidence="11">
    <location>
        <begin position="929"/>
        <end position="945"/>
    </location>
</feature>
<feature type="compositionally biased region" description="Basic and acidic residues" evidence="11">
    <location>
        <begin position="702"/>
        <end position="720"/>
    </location>
</feature>
<evidence type="ECO:0000256" key="5">
    <source>
        <dbReference type="ARBA" id="ARBA00022990"/>
    </source>
</evidence>
<dbReference type="SMART" id="SM00033">
    <property type="entry name" value="CH"/>
    <property type="match status" value="1"/>
</dbReference>
<evidence type="ECO:0000256" key="8">
    <source>
        <dbReference type="ARBA" id="ARBA00040410"/>
    </source>
</evidence>
<feature type="compositionally biased region" description="Polar residues" evidence="11">
    <location>
        <begin position="196"/>
        <end position="206"/>
    </location>
</feature>
<evidence type="ECO:0000256" key="10">
    <source>
        <dbReference type="PROSITE-ProRule" id="PRU00207"/>
    </source>
</evidence>
<evidence type="ECO:0000256" key="4">
    <source>
        <dbReference type="ARBA" id="ARBA00022833"/>
    </source>
</evidence>
<dbReference type="Pfam" id="PF12510">
    <property type="entry name" value="Smoothelin"/>
    <property type="match status" value="3"/>
</dbReference>
<feature type="compositionally biased region" description="Basic and acidic residues" evidence="11">
    <location>
        <begin position="1156"/>
        <end position="1178"/>
    </location>
</feature>
<keyword evidence="1" id="KW-0597">Phosphoprotein</keyword>
<dbReference type="STRING" id="52904.ENSSMAP00000027055"/>
<dbReference type="InterPro" id="IPR001715">
    <property type="entry name" value="CH_dom"/>
</dbReference>
<dbReference type="InterPro" id="IPR022189">
    <property type="entry name" value="SMTN"/>
</dbReference>
<dbReference type="PANTHER" id="PTHR16295:SF19">
    <property type="entry name" value="TRAF-TYPE ZINC FINGER DOMAIN-CONTAINING PROTEIN 1"/>
    <property type="match status" value="1"/>
</dbReference>
<feature type="compositionally biased region" description="Polar residues" evidence="11">
    <location>
        <begin position="900"/>
        <end position="928"/>
    </location>
</feature>
<dbReference type="InterPro" id="IPR036872">
    <property type="entry name" value="CH_dom_sf"/>
</dbReference>
<name>A0A2U9BSH4_SCOMX</name>
<feature type="compositionally biased region" description="Polar residues" evidence="11">
    <location>
        <begin position="812"/>
        <end position="839"/>
    </location>
</feature>
<feature type="compositionally biased region" description="Polar residues" evidence="11">
    <location>
        <begin position="1016"/>
        <end position="1038"/>
    </location>
</feature>
<feature type="compositionally biased region" description="Polar residues" evidence="11">
    <location>
        <begin position="952"/>
        <end position="964"/>
    </location>
</feature>
<accession>A0A2U9BSH4</accession>
<feature type="compositionally biased region" description="Polar residues" evidence="11">
    <location>
        <begin position="1199"/>
        <end position="1213"/>
    </location>
</feature>
<dbReference type="EMBL" id="CP026251">
    <property type="protein sequence ID" value="AWP07135.1"/>
    <property type="molecule type" value="Genomic_DNA"/>
</dbReference>
<feature type="compositionally biased region" description="Basic and acidic residues" evidence="11">
    <location>
        <begin position="968"/>
        <end position="986"/>
    </location>
</feature>
<feature type="region of interest" description="Disordered" evidence="11">
    <location>
        <begin position="1240"/>
        <end position="1287"/>
    </location>
</feature>